<keyword evidence="2" id="KW-1185">Reference proteome</keyword>
<dbReference type="Proteomes" id="UP001328107">
    <property type="component" value="Unassembled WGS sequence"/>
</dbReference>
<sequence length="173" mass="19715">SFSSSNLDFSCLNALIEALSDSVDVEGETGVKLRRTLTEFGTFLTLLEDESADSTKDQLEKTFVSSHFRAGVKEYMSKEKNRPAVNEVELTETEDGLRVDISLFSQNLPFYGLSNLDWDRFEWVEGIVLRVNLNGPQDPAIQQVSQCQAPILQLFYRSIRFCEYTASWVYFIT</sequence>
<dbReference type="EMBL" id="BTRK01000003">
    <property type="protein sequence ID" value="GMR43631.1"/>
    <property type="molecule type" value="Genomic_DNA"/>
</dbReference>
<accession>A0AAN4ZRD2</accession>
<organism evidence="1 2">
    <name type="scientific">Pristionchus mayeri</name>
    <dbReference type="NCBI Taxonomy" id="1317129"/>
    <lineage>
        <taxon>Eukaryota</taxon>
        <taxon>Metazoa</taxon>
        <taxon>Ecdysozoa</taxon>
        <taxon>Nematoda</taxon>
        <taxon>Chromadorea</taxon>
        <taxon>Rhabditida</taxon>
        <taxon>Rhabditina</taxon>
        <taxon>Diplogasteromorpha</taxon>
        <taxon>Diplogasteroidea</taxon>
        <taxon>Neodiplogasteridae</taxon>
        <taxon>Pristionchus</taxon>
    </lineage>
</organism>
<evidence type="ECO:0000313" key="1">
    <source>
        <dbReference type="EMBL" id="GMR43631.1"/>
    </source>
</evidence>
<proteinExistence type="predicted"/>
<feature type="non-terminal residue" evidence="1">
    <location>
        <position position="173"/>
    </location>
</feature>
<gene>
    <name evidence="1" type="ORF">PMAYCL1PPCAC_13826</name>
</gene>
<name>A0AAN4ZRD2_9BILA</name>
<protein>
    <submittedName>
        <fullName evidence="1">Uncharacterized protein</fullName>
    </submittedName>
</protein>
<reference evidence="2" key="1">
    <citation type="submission" date="2022-10" db="EMBL/GenBank/DDBJ databases">
        <title>Genome assembly of Pristionchus species.</title>
        <authorList>
            <person name="Yoshida K."/>
            <person name="Sommer R.J."/>
        </authorList>
    </citation>
    <scope>NUCLEOTIDE SEQUENCE [LARGE SCALE GENOMIC DNA]</scope>
    <source>
        <strain evidence="2">RS5460</strain>
    </source>
</reference>
<comment type="caution">
    <text evidence="1">The sequence shown here is derived from an EMBL/GenBank/DDBJ whole genome shotgun (WGS) entry which is preliminary data.</text>
</comment>
<feature type="non-terminal residue" evidence="1">
    <location>
        <position position="1"/>
    </location>
</feature>
<dbReference type="AlphaFoldDB" id="A0AAN4ZRD2"/>
<evidence type="ECO:0000313" key="2">
    <source>
        <dbReference type="Proteomes" id="UP001328107"/>
    </source>
</evidence>